<keyword evidence="1" id="KW-1133">Transmembrane helix</keyword>
<gene>
    <name evidence="2" type="ORF">SAMN06265337_1526</name>
</gene>
<protein>
    <submittedName>
        <fullName evidence="2">Uncharacterized protein</fullName>
    </submittedName>
</protein>
<evidence type="ECO:0000313" key="3">
    <source>
        <dbReference type="Proteomes" id="UP000198131"/>
    </source>
</evidence>
<keyword evidence="1" id="KW-0812">Transmembrane</keyword>
<keyword evidence="3" id="KW-1185">Reference proteome</keyword>
<keyword evidence="1" id="KW-0472">Membrane</keyword>
<sequence>MHPIVPWLPLLLLPAFVGLFCLISFLVSRMGWHRLAKQYAVAEVPASVERILLAYLRIGVANYKNSVRAGITPEGVWLTTWKIFFVGHPPLFIPWSAFGPVRAQKFLWATSYITDIDCGNDSVRFTFSSDRLRQSLPATLSVQE</sequence>
<dbReference type="EMBL" id="FYEW01000001">
    <property type="protein sequence ID" value="SNC66184.1"/>
    <property type="molecule type" value="Genomic_DNA"/>
</dbReference>
<dbReference type="OrthoDB" id="957076at2"/>
<proteinExistence type="predicted"/>
<dbReference type="RefSeq" id="WP_088842755.1">
    <property type="nucleotide sequence ID" value="NZ_FYEW01000001.1"/>
</dbReference>
<dbReference type="AlphaFoldDB" id="A0A212TK07"/>
<name>A0A212TK07_9BACT</name>
<feature type="transmembrane region" description="Helical" evidence="1">
    <location>
        <begin position="6"/>
        <end position="27"/>
    </location>
</feature>
<reference evidence="3" key="1">
    <citation type="submission" date="2017-06" db="EMBL/GenBank/DDBJ databases">
        <authorList>
            <person name="Varghese N."/>
            <person name="Submissions S."/>
        </authorList>
    </citation>
    <scope>NUCLEOTIDE SEQUENCE [LARGE SCALE GENOMIC DNA]</scope>
    <source>
        <strain evidence="3">DSM 11116</strain>
    </source>
</reference>
<dbReference type="Proteomes" id="UP000198131">
    <property type="component" value="Unassembled WGS sequence"/>
</dbReference>
<accession>A0A212TK07</accession>
<organism evidence="2 3">
    <name type="scientific">Hymenobacter gelipurpurascens</name>
    <dbReference type="NCBI Taxonomy" id="89968"/>
    <lineage>
        <taxon>Bacteria</taxon>
        <taxon>Pseudomonadati</taxon>
        <taxon>Bacteroidota</taxon>
        <taxon>Cytophagia</taxon>
        <taxon>Cytophagales</taxon>
        <taxon>Hymenobacteraceae</taxon>
        <taxon>Hymenobacter</taxon>
    </lineage>
</organism>
<evidence type="ECO:0000313" key="2">
    <source>
        <dbReference type="EMBL" id="SNC66184.1"/>
    </source>
</evidence>
<evidence type="ECO:0000256" key="1">
    <source>
        <dbReference type="SAM" id="Phobius"/>
    </source>
</evidence>